<evidence type="ECO:0000313" key="1">
    <source>
        <dbReference type="EMBL" id="CAD8832116.1"/>
    </source>
</evidence>
<organism evidence="1">
    <name type="scientific">Noctiluca scintillans</name>
    <name type="common">Sea sparkle</name>
    <name type="synonym">Red tide dinoflagellate</name>
    <dbReference type="NCBI Taxonomy" id="2966"/>
    <lineage>
        <taxon>Eukaryota</taxon>
        <taxon>Sar</taxon>
        <taxon>Alveolata</taxon>
        <taxon>Dinophyceae</taxon>
        <taxon>Noctilucales</taxon>
        <taxon>Noctilucaceae</taxon>
        <taxon>Noctiluca</taxon>
    </lineage>
</organism>
<reference evidence="1" key="1">
    <citation type="submission" date="2021-01" db="EMBL/GenBank/DDBJ databases">
        <authorList>
            <person name="Corre E."/>
            <person name="Pelletier E."/>
            <person name="Niang G."/>
            <person name="Scheremetjew M."/>
            <person name="Finn R."/>
            <person name="Kale V."/>
            <person name="Holt S."/>
            <person name="Cochrane G."/>
            <person name="Meng A."/>
            <person name="Brown T."/>
            <person name="Cohen L."/>
        </authorList>
    </citation>
    <scope>NUCLEOTIDE SEQUENCE</scope>
</reference>
<proteinExistence type="predicted"/>
<sequence>MVKKSGGNSKRTTLAELTLQRPSSGVSTKTLRADLARLRRHLGKPCPHFGKKGVVQLATPAKSENPPRFNKYAGYVEWQNAIFLWVNAAGGKFTNTFRRGGREVDWYVGGANPTESSPIVRRLLGQGLTKTPLVCLFVRGQPTEPYVYCGACSYVAHDQSKKGFEFTWSLRDFDAVAKKPEFSSLMRPVASTSTVRTSSRWL</sequence>
<dbReference type="AlphaFoldDB" id="A0A7S1EYY8"/>
<gene>
    <name evidence="1" type="ORF">NSCI0253_LOCUS6463</name>
</gene>
<accession>A0A7S1EYY8</accession>
<protein>
    <submittedName>
        <fullName evidence="1">Uncharacterized protein</fullName>
    </submittedName>
</protein>
<dbReference type="EMBL" id="HBFQ01009216">
    <property type="protein sequence ID" value="CAD8832116.1"/>
    <property type="molecule type" value="Transcribed_RNA"/>
</dbReference>
<name>A0A7S1EYY8_NOCSC</name>